<keyword evidence="4" id="KW-0862">Zinc</keyword>
<gene>
    <name evidence="9" type="ordered locus">TP03_0552</name>
</gene>
<accession>Q4MZG7</accession>
<dbReference type="VEuPathDB" id="PiroplasmaDB:TpMuguga_03g00552"/>
<dbReference type="PANTHER" id="PTHR45893">
    <property type="entry name" value="POLYCOMB GROUP RING FINGER PROTEIN"/>
    <property type="match status" value="1"/>
</dbReference>
<dbReference type="Gene3D" id="3.10.20.90">
    <property type="entry name" value="Phosphatidylinositol 3-kinase Catalytic Subunit, Chain A, domain 1"/>
    <property type="match status" value="1"/>
</dbReference>
<keyword evidence="3 6" id="KW-0863">Zinc-finger</keyword>
<dbReference type="InParanoid" id="Q4MZG7"/>
<evidence type="ECO:0000256" key="2">
    <source>
        <dbReference type="ARBA" id="ARBA00022723"/>
    </source>
</evidence>
<reference evidence="9 10" key="1">
    <citation type="journal article" date="2005" name="Science">
        <title>Genome sequence of Theileria parva, a bovine pathogen that transforms lymphocytes.</title>
        <authorList>
            <person name="Gardner M.J."/>
            <person name="Bishop R."/>
            <person name="Shah T."/>
            <person name="de Villiers E.P."/>
            <person name="Carlton J.M."/>
            <person name="Hall N."/>
            <person name="Ren Q."/>
            <person name="Paulsen I.T."/>
            <person name="Pain A."/>
            <person name="Berriman M."/>
            <person name="Wilson R.J.M."/>
            <person name="Sato S."/>
            <person name="Ralph S.A."/>
            <person name="Mann D.J."/>
            <person name="Xiong Z."/>
            <person name="Shallom S.J."/>
            <person name="Weidman J."/>
            <person name="Jiang L."/>
            <person name="Lynn J."/>
            <person name="Weaver B."/>
            <person name="Shoaibi A."/>
            <person name="Domingo A.R."/>
            <person name="Wasawo D."/>
            <person name="Crabtree J."/>
            <person name="Wortman J.R."/>
            <person name="Haas B."/>
            <person name="Angiuoli S.V."/>
            <person name="Creasy T.H."/>
            <person name="Lu C."/>
            <person name="Suh B."/>
            <person name="Silva J.C."/>
            <person name="Utterback T.R."/>
            <person name="Feldblyum T.V."/>
            <person name="Pertea M."/>
            <person name="Allen J."/>
            <person name="Nierman W.C."/>
            <person name="Taracha E.L.N."/>
            <person name="Salzberg S.L."/>
            <person name="White O.R."/>
            <person name="Fitzhugh H.A."/>
            <person name="Morzaria S."/>
            <person name="Venter J.C."/>
            <person name="Fraser C.M."/>
            <person name="Nene V."/>
        </authorList>
    </citation>
    <scope>NUCLEOTIDE SEQUENCE [LARGE SCALE GENOMIC DNA]</scope>
    <source>
        <strain evidence="9 10">Muguga</strain>
    </source>
</reference>
<dbReference type="InterPro" id="IPR017907">
    <property type="entry name" value="Znf_RING_CS"/>
</dbReference>
<dbReference type="SUPFAM" id="SSF57850">
    <property type="entry name" value="RING/U-box"/>
    <property type="match status" value="1"/>
</dbReference>
<dbReference type="InterPro" id="IPR051507">
    <property type="entry name" value="PcG_RING_finger"/>
</dbReference>
<dbReference type="GO" id="GO:0005634">
    <property type="term" value="C:nucleus"/>
    <property type="evidence" value="ECO:0007669"/>
    <property type="project" value="UniProtKB-SubCell"/>
</dbReference>
<evidence type="ECO:0000256" key="7">
    <source>
        <dbReference type="SAM" id="MobiDB-lite"/>
    </source>
</evidence>
<feature type="region of interest" description="Disordered" evidence="7">
    <location>
        <begin position="165"/>
        <end position="203"/>
    </location>
</feature>
<dbReference type="Proteomes" id="UP000001949">
    <property type="component" value="Unassembled WGS sequence"/>
</dbReference>
<dbReference type="PROSITE" id="PS50089">
    <property type="entry name" value="ZF_RING_2"/>
    <property type="match status" value="1"/>
</dbReference>
<dbReference type="AlphaFoldDB" id="Q4MZG7"/>
<feature type="compositionally biased region" description="Low complexity" evidence="7">
    <location>
        <begin position="165"/>
        <end position="191"/>
    </location>
</feature>
<keyword evidence="2" id="KW-0479">Metal-binding</keyword>
<dbReference type="InterPro" id="IPR013083">
    <property type="entry name" value="Znf_RING/FYVE/PHD"/>
</dbReference>
<dbReference type="GeneID" id="3500462"/>
<dbReference type="KEGG" id="tpv:TP03_0552"/>
<sequence length="735" mass="84117">MDKVSVWKPSEHDLPHSELDEIGKNISNFNGNYAKRNFSNKFNMEPRTSSLKKLNNLENTLIEHMGKRRSHNINNLNQFIYNTRKRTSTYKIVNDNNILYDNNKLHNTDLNKHNIFNQNNGGINDISDMDTTTSSTSYTDSTPISAGNTVDNFNNTKVVSTNIVGTGNTTGKSSNKTSNVSTSNVGNVGAENKNKSESDSKSMTKAEFQRRMAVLTSWYNKLPIIISRKDNSIQIPKRVTVLPKEKNPILIESEYGLDVRFNLTILIDILTCPLCKGLFHNAQTIRDCMHTFCKSCLILSTFENGLVCPTCFSPILSSITEGVEPDTNIQTIVDKLFPHFAQNEQKLIDEMKERKKNYKISLQDNKISDTVDTKIPDLIDNKISEDNKITQQDNKIIVQDNKIPDVLDTKIVDTVDDKKLCEVTETTIGQHKEIVVQGSKTTNEKDKEIAVQVNKPTVELDSKSIDQDNKDVHQQDSKDVFVQHSKTTIEQDKEIVVQDSKTTIGQHKEIIEQHSKTTIEQEKNFSNIDNKISEDNKGVEQDIKIDNNNARLISSDQNKKRSNKTPLIRIEEEKKTEAREVITEEPKEEIMYRKTKISDPTETFLRELNKCKDLTRFFESVSCLALVHVSDNQMNGPFNDITQQMGYLGDRLRLNMSGRYPRKYICVPKRIRVIDIVRYLANELLLGPKYNVVFMLKNLVLQKTYTIEFIFQTFKIDASKCVVFRYEIVQHENSS</sequence>
<dbReference type="GO" id="GO:0008270">
    <property type="term" value="F:zinc ion binding"/>
    <property type="evidence" value="ECO:0007669"/>
    <property type="project" value="UniProtKB-KW"/>
</dbReference>
<evidence type="ECO:0000256" key="6">
    <source>
        <dbReference type="PROSITE-ProRule" id="PRU00175"/>
    </source>
</evidence>
<evidence type="ECO:0000256" key="5">
    <source>
        <dbReference type="ARBA" id="ARBA00023242"/>
    </source>
</evidence>
<dbReference type="Gene3D" id="3.30.40.10">
    <property type="entry name" value="Zinc/RING finger domain, C3HC4 (zinc finger)"/>
    <property type="match status" value="1"/>
</dbReference>
<keyword evidence="5" id="KW-0539">Nucleus</keyword>
<dbReference type="Pfam" id="PF13923">
    <property type="entry name" value="zf-C3HC4_2"/>
    <property type="match status" value="1"/>
</dbReference>
<evidence type="ECO:0000256" key="3">
    <source>
        <dbReference type="ARBA" id="ARBA00022771"/>
    </source>
</evidence>
<dbReference type="SMART" id="SM00184">
    <property type="entry name" value="RING"/>
    <property type="match status" value="1"/>
</dbReference>
<comment type="subcellular location">
    <subcellularLocation>
        <location evidence="1">Nucleus</location>
    </subcellularLocation>
</comment>
<keyword evidence="10" id="KW-1185">Reference proteome</keyword>
<evidence type="ECO:0000313" key="9">
    <source>
        <dbReference type="EMBL" id="EAN31297.1"/>
    </source>
</evidence>
<feature type="domain" description="RING-type" evidence="8">
    <location>
        <begin position="272"/>
        <end position="311"/>
    </location>
</feature>
<dbReference type="InterPro" id="IPR001841">
    <property type="entry name" value="Znf_RING"/>
</dbReference>
<comment type="caution">
    <text evidence="9">The sequence shown here is derived from an EMBL/GenBank/DDBJ whole genome shotgun (WGS) entry which is preliminary data.</text>
</comment>
<dbReference type="STRING" id="5875.Q4MZG7"/>
<proteinExistence type="predicted"/>
<dbReference type="PROSITE" id="PS00518">
    <property type="entry name" value="ZF_RING_1"/>
    <property type="match status" value="1"/>
</dbReference>
<dbReference type="EMBL" id="AAGK01000005">
    <property type="protein sequence ID" value="EAN31297.1"/>
    <property type="molecule type" value="Genomic_DNA"/>
</dbReference>
<dbReference type="RefSeq" id="XP_763580.1">
    <property type="nucleotide sequence ID" value="XM_758487.1"/>
</dbReference>
<organism evidence="9 10">
    <name type="scientific">Theileria parva</name>
    <name type="common">East coast fever infection agent</name>
    <dbReference type="NCBI Taxonomy" id="5875"/>
    <lineage>
        <taxon>Eukaryota</taxon>
        <taxon>Sar</taxon>
        <taxon>Alveolata</taxon>
        <taxon>Apicomplexa</taxon>
        <taxon>Aconoidasida</taxon>
        <taxon>Piroplasmida</taxon>
        <taxon>Theileriidae</taxon>
        <taxon>Theileria</taxon>
    </lineage>
</organism>
<evidence type="ECO:0000256" key="4">
    <source>
        <dbReference type="ARBA" id="ARBA00022833"/>
    </source>
</evidence>
<evidence type="ECO:0000313" key="10">
    <source>
        <dbReference type="Proteomes" id="UP000001949"/>
    </source>
</evidence>
<feature type="compositionally biased region" description="Basic and acidic residues" evidence="7">
    <location>
        <begin position="192"/>
        <end position="203"/>
    </location>
</feature>
<protein>
    <recommendedName>
        <fullName evidence="8">RING-type domain-containing protein</fullName>
    </recommendedName>
</protein>
<evidence type="ECO:0000256" key="1">
    <source>
        <dbReference type="ARBA" id="ARBA00004123"/>
    </source>
</evidence>
<dbReference type="eggNOG" id="KOG2660">
    <property type="taxonomic scope" value="Eukaryota"/>
</dbReference>
<name>Q4MZG7_THEPA</name>
<evidence type="ECO:0000259" key="8">
    <source>
        <dbReference type="PROSITE" id="PS50089"/>
    </source>
</evidence>